<gene>
    <name evidence="3" type="ORF">SAMN04489730_0683</name>
</gene>
<protein>
    <recommendedName>
        <fullName evidence="5">DUF3558 domain-containing protein</fullName>
    </recommendedName>
</protein>
<feature type="region of interest" description="Disordered" evidence="1">
    <location>
        <begin position="19"/>
        <end position="56"/>
    </location>
</feature>
<keyword evidence="4" id="KW-1185">Reference proteome</keyword>
<proteinExistence type="predicted"/>
<evidence type="ECO:0008006" key="5">
    <source>
        <dbReference type="Google" id="ProtNLM"/>
    </source>
</evidence>
<organism evidence="3 4">
    <name type="scientific">Amycolatopsis australiensis</name>
    <dbReference type="NCBI Taxonomy" id="546364"/>
    <lineage>
        <taxon>Bacteria</taxon>
        <taxon>Bacillati</taxon>
        <taxon>Actinomycetota</taxon>
        <taxon>Actinomycetes</taxon>
        <taxon>Pseudonocardiales</taxon>
        <taxon>Pseudonocardiaceae</taxon>
        <taxon>Amycolatopsis</taxon>
    </lineage>
</organism>
<feature type="chain" id="PRO_5038464640" description="DUF3558 domain-containing protein" evidence="2">
    <location>
        <begin position="20"/>
        <end position="208"/>
    </location>
</feature>
<name>A0A1K1PLQ0_9PSEU</name>
<dbReference type="EMBL" id="FPJG01000006">
    <property type="protein sequence ID" value="SFW47638.1"/>
    <property type="molecule type" value="Genomic_DNA"/>
</dbReference>
<dbReference type="InterPro" id="IPR024520">
    <property type="entry name" value="DUF3558"/>
</dbReference>
<evidence type="ECO:0000313" key="4">
    <source>
        <dbReference type="Proteomes" id="UP000182740"/>
    </source>
</evidence>
<dbReference type="STRING" id="546364.SAMN04489730_0683"/>
<reference evidence="4" key="1">
    <citation type="submission" date="2016-11" db="EMBL/GenBank/DDBJ databases">
        <authorList>
            <person name="Varghese N."/>
            <person name="Submissions S."/>
        </authorList>
    </citation>
    <scope>NUCLEOTIDE SEQUENCE [LARGE SCALE GENOMIC DNA]</scope>
    <source>
        <strain evidence="4">DSM 44671</strain>
    </source>
</reference>
<dbReference type="AlphaFoldDB" id="A0A1K1PLQ0"/>
<feature type="signal peptide" evidence="2">
    <location>
        <begin position="1"/>
        <end position="19"/>
    </location>
</feature>
<evidence type="ECO:0000313" key="3">
    <source>
        <dbReference type="EMBL" id="SFW47638.1"/>
    </source>
</evidence>
<sequence length="208" mass="21517">MRRTLFMLSALLLTATACTTTNPGTPSPEGNGTSTQPSSGVHSGVPGPGVPKVSSPIDVTQFKKAPCDALDASQVEKLLGAGVSGKTDLQAPAGPSCAWDSPDVSQAGVTVIFTDADQLGLTSVYNARGKQYQFFQPMPAIDNFPVVAYGVSDERTTRGRCAVALGVSDTQTVDIHVAQSESNIGKNDPCEAAHGVATQVLDNLRGVK</sequence>
<evidence type="ECO:0000256" key="2">
    <source>
        <dbReference type="SAM" id="SignalP"/>
    </source>
</evidence>
<accession>A0A1K1PLQ0</accession>
<keyword evidence="2" id="KW-0732">Signal</keyword>
<feature type="compositionally biased region" description="Low complexity" evidence="1">
    <location>
        <begin position="37"/>
        <end position="56"/>
    </location>
</feature>
<dbReference type="PROSITE" id="PS51257">
    <property type="entry name" value="PROKAR_LIPOPROTEIN"/>
    <property type="match status" value="1"/>
</dbReference>
<dbReference type="Pfam" id="PF12079">
    <property type="entry name" value="DUF3558"/>
    <property type="match status" value="1"/>
</dbReference>
<evidence type="ECO:0000256" key="1">
    <source>
        <dbReference type="SAM" id="MobiDB-lite"/>
    </source>
</evidence>
<dbReference type="Proteomes" id="UP000182740">
    <property type="component" value="Unassembled WGS sequence"/>
</dbReference>
<feature type="compositionally biased region" description="Polar residues" evidence="1">
    <location>
        <begin position="22"/>
        <end position="36"/>
    </location>
</feature>